<evidence type="ECO:0000313" key="1">
    <source>
        <dbReference type="EMBL" id="CAF0705243.1"/>
    </source>
</evidence>
<comment type="caution">
    <text evidence="1">The sequence shown here is derived from an EMBL/GenBank/DDBJ whole genome shotgun (WGS) entry which is preliminary data.</text>
</comment>
<keyword evidence="2" id="KW-1185">Reference proteome</keyword>
<dbReference type="Proteomes" id="UP000663859">
    <property type="component" value="Unassembled WGS sequence"/>
</dbReference>
<proteinExistence type="predicted"/>
<accession>A0A8J2BLL9</accession>
<evidence type="ECO:0000313" key="2">
    <source>
        <dbReference type="Proteomes" id="UP000663859"/>
    </source>
</evidence>
<dbReference type="AlphaFoldDB" id="A0A8J2BLL9"/>
<gene>
    <name evidence="1" type="ORF">MPNT_90020</name>
</gene>
<organism evidence="1 2">
    <name type="scientific">Candidatus Methylacidithermus pantelleriae</name>
    <dbReference type="NCBI Taxonomy" id="2744239"/>
    <lineage>
        <taxon>Bacteria</taxon>
        <taxon>Pseudomonadati</taxon>
        <taxon>Verrucomicrobiota</taxon>
        <taxon>Methylacidiphilae</taxon>
        <taxon>Methylacidiphilales</taxon>
        <taxon>Methylacidiphilaceae</taxon>
        <taxon>Candidatus Methylacidithermus</taxon>
    </lineage>
</organism>
<reference evidence="1" key="1">
    <citation type="submission" date="2021-02" db="EMBL/GenBank/DDBJ databases">
        <authorList>
            <person name="Cremers G."/>
            <person name="Picone N."/>
        </authorList>
    </citation>
    <scope>NUCLEOTIDE SEQUENCE</scope>
    <source>
        <strain evidence="1">PQ17</strain>
    </source>
</reference>
<protein>
    <submittedName>
        <fullName evidence="1">Uncharacterized protein</fullName>
    </submittedName>
</protein>
<dbReference type="EMBL" id="CAJNOB010000071">
    <property type="protein sequence ID" value="CAF0705243.1"/>
    <property type="molecule type" value="Genomic_DNA"/>
</dbReference>
<sequence>MRAGRRISGWSAGTRFYVLGSKHKTAVKQSCQATVSMDGSRSVAIAASGRMEDPEPIPGS</sequence>
<name>A0A8J2BLL9_9BACT</name>